<gene>
    <name evidence="3" type="ORF">Rai3103_09030</name>
</gene>
<dbReference type="AlphaFoldDB" id="A0A5Q2FFA5"/>
<dbReference type="Proteomes" id="UP000386847">
    <property type="component" value="Chromosome"/>
</dbReference>
<sequence>MHLRPPATPGGSGRGPASRRHPRGRLRPDRQGAYGADDRRRRRLPHPRSAPGPDQRLLPGQRLEACRLPGAVPGRLRRGHRAGALARLRLPGRRAPRRRRPLPPRHRCRHSQIRSGPSHRPRLPGGLMAEIVLGYSASHAPMMSANPESAPEAMRDRFFGALDYVRERVQESGAQAVVLMSGEHFTNFFLDNLPQLSVGIGETHLGPVEKWLGIPRTIVPGHPDLATAILSGTMQRGFQPSVSSRLTVDHGFMTVYHQLSPTMDLPLVPIVMNCTTPPLMTLRQAWDFGAAVGAAIRDFDGPDRVALVGAGGLSHFVGEPRVGDIDEDFDLWFLRQLELGCPPELLDIANDELMLAGNGTGEVRAWVACAAAMQGTRTTALNYEPIAEWINGMGVVLHEPHDREAAEAPASIFVP</sequence>
<keyword evidence="4" id="KW-1185">Reference proteome</keyword>
<dbReference type="EMBL" id="CP045725">
    <property type="protein sequence ID" value="QGF23793.1"/>
    <property type="molecule type" value="Genomic_DNA"/>
</dbReference>
<evidence type="ECO:0000259" key="2">
    <source>
        <dbReference type="Pfam" id="PF02900"/>
    </source>
</evidence>
<dbReference type="GO" id="GO:0008198">
    <property type="term" value="F:ferrous iron binding"/>
    <property type="evidence" value="ECO:0007669"/>
    <property type="project" value="InterPro"/>
</dbReference>
<dbReference type="SUPFAM" id="SSF53213">
    <property type="entry name" value="LigB-like"/>
    <property type="match status" value="1"/>
</dbReference>
<organism evidence="3 4">
    <name type="scientific">Raineyella fluvialis</name>
    <dbReference type="NCBI Taxonomy" id="2662261"/>
    <lineage>
        <taxon>Bacteria</taxon>
        <taxon>Bacillati</taxon>
        <taxon>Actinomycetota</taxon>
        <taxon>Actinomycetes</taxon>
        <taxon>Propionibacteriales</taxon>
        <taxon>Propionibacteriaceae</taxon>
        <taxon>Raineyella</taxon>
    </lineage>
</organism>
<evidence type="ECO:0000313" key="3">
    <source>
        <dbReference type="EMBL" id="QGF23793.1"/>
    </source>
</evidence>
<name>A0A5Q2FFA5_9ACTN</name>
<dbReference type="KEGG" id="rain:Rai3103_09030"/>
<protein>
    <recommendedName>
        <fullName evidence="2">Extradiol ring-cleavage dioxygenase class III enzyme subunit B domain-containing protein</fullName>
    </recommendedName>
</protein>
<dbReference type="GO" id="GO:0016702">
    <property type="term" value="F:oxidoreductase activity, acting on single donors with incorporation of molecular oxygen, incorporation of two atoms of oxygen"/>
    <property type="evidence" value="ECO:0007669"/>
    <property type="project" value="UniProtKB-ARBA"/>
</dbReference>
<proteinExistence type="predicted"/>
<feature type="compositionally biased region" description="Basic residues" evidence="1">
    <location>
        <begin position="93"/>
        <end position="122"/>
    </location>
</feature>
<dbReference type="CDD" id="cd07359">
    <property type="entry name" value="PCA_45_Doxase_B_like"/>
    <property type="match status" value="1"/>
</dbReference>
<accession>A0A5Q2FFA5</accession>
<dbReference type="Pfam" id="PF02900">
    <property type="entry name" value="LigB"/>
    <property type="match status" value="1"/>
</dbReference>
<feature type="region of interest" description="Disordered" evidence="1">
    <location>
        <begin position="1"/>
        <end position="62"/>
    </location>
</feature>
<feature type="region of interest" description="Disordered" evidence="1">
    <location>
        <begin position="93"/>
        <end position="124"/>
    </location>
</feature>
<feature type="domain" description="Extradiol ring-cleavage dioxygenase class III enzyme subunit B" evidence="2">
    <location>
        <begin position="135"/>
        <end position="392"/>
    </location>
</feature>
<evidence type="ECO:0000256" key="1">
    <source>
        <dbReference type="SAM" id="MobiDB-lite"/>
    </source>
</evidence>
<reference evidence="3 4" key="1">
    <citation type="submission" date="2019-10" db="EMBL/GenBank/DDBJ databases">
        <title>Genomic analysis of Raineyella sp. CBA3103.</title>
        <authorList>
            <person name="Roh S.W."/>
        </authorList>
    </citation>
    <scope>NUCLEOTIDE SEQUENCE [LARGE SCALE GENOMIC DNA]</scope>
    <source>
        <strain evidence="3 4">CBA3103</strain>
    </source>
</reference>
<evidence type="ECO:0000313" key="4">
    <source>
        <dbReference type="Proteomes" id="UP000386847"/>
    </source>
</evidence>
<dbReference type="InterPro" id="IPR004183">
    <property type="entry name" value="Xdiol_dOase_suB"/>
</dbReference>
<dbReference type="Gene3D" id="3.40.830.10">
    <property type="entry name" value="LigB-like"/>
    <property type="match status" value="1"/>
</dbReference>